<organism evidence="9 10">
    <name type="scientific">Mucilaginibacter gynuensis</name>
    <dbReference type="NCBI Taxonomy" id="1302236"/>
    <lineage>
        <taxon>Bacteria</taxon>
        <taxon>Pseudomonadati</taxon>
        <taxon>Bacteroidota</taxon>
        <taxon>Sphingobacteriia</taxon>
        <taxon>Sphingobacteriales</taxon>
        <taxon>Sphingobacteriaceae</taxon>
        <taxon>Mucilaginibacter</taxon>
    </lineage>
</organism>
<evidence type="ECO:0000256" key="2">
    <source>
        <dbReference type="ARBA" id="ARBA00022695"/>
    </source>
</evidence>
<evidence type="ECO:0000256" key="4">
    <source>
        <dbReference type="ARBA" id="ARBA00022842"/>
    </source>
</evidence>
<evidence type="ECO:0000256" key="5">
    <source>
        <dbReference type="ARBA" id="ARBA00022918"/>
    </source>
</evidence>
<comment type="similarity">
    <text evidence="7">Belongs to the bacterial reverse transcriptase family.</text>
</comment>
<dbReference type="CDD" id="cd03487">
    <property type="entry name" value="RT_Bac_retron_II"/>
    <property type="match status" value="1"/>
</dbReference>
<reference evidence="10" key="1">
    <citation type="journal article" date="2019" name="Int. J. Syst. Evol. Microbiol.">
        <title>The Global Catalogue of Microorganisms (GCM) 10K type strain sequencing project: providing services to taxonomists for standard genome sequencing and annotation.</title>
        <authorList>
            <consortium name="The Broad Institute Genomics Platform"/>
            <consortium name="The Broad Institute Genome Sequencing Center for Infectious Disease"/>
            <person name="Wu L."/>
            <person name="Ma J."/>
        </authorList>
    </citation>
    <scope>NUCLEOTIDE SEQUENCE [LARGE SCALE GENOMIC DNA]</scope>
    <source>
        <strain evidence="10">JCM 17705</strain>
    </source>
</reference>
<evidence type="ECO:0000259" key="8">
    <source>
        <dbReference type="PROSITE" id="PS50878"/>
    </source>
</evidence>
<dbReference type="PRINTS" id="PR00866">
    <property type="entry name" value="RNADNAPOLMS"/>
</dbReference>
<keyword evidence="5" id="KW-0695">RNA-directed DNA polymerase</keyword>
<evidence type="ECO:0000313" key="9">
    <source>
        <dbReference type="EMBL" id="GAA4335402.1"/>
    </source>
</evidence>
<proteinExistence type="inferred from homology"/>
<name>A0ABP8H806_9SPHI</name>
<feature type="domain" description="Reverse transcriptase" evidence="8">
    <location>
        <begin position="1"/>
        <end position="221"/>
    </location>
</feature>
<evidence type="ECO:0000256" key="6">
    <source>
        <dbReference type="ARBA" id="ARBA00023118"/>
    </source>
</evidence>
<protein>
    <recommendedName>
        <fullName evidence="8">Reverse transcriptase domain-containing protein</fullName>
    </recommendedName>
</protein>
<accession>A0ABP8H806</accession>
<dbReference type="RefSeq" id="WP_345213280.1">
    <property type="nucleotide sequence ID" value="NZ_BAABFT010000015.1"/>
</dbReference>
<dbReference type="InterPro" id="IPR000123">
    <property type="entry name" value="Reverse_transcriptase_msDNA"/>
</dbReference>
<keyword evidence="10" id="KW-1185">Reference proteome</keyword>
<comment type="caution">
    <text evidence="9">The sequence shown here is derived from an EMBL/GenBank/DDBJ whole genome shotgun (WGS) entry which is preliminary data.</text>
</comment>
<dbReference type="Pfam" id="PF00078">
    <property type="entry name" value="RVT_1"/>
    <property type="match status" value="1"/>
</dbReference>
<evidence type="ECO:0000313" key="10">
    <source>
        <dbReference type="Proteomes" id="UP001500582"/>
    </source>
</evidence>
<dbReference type="EMBL" id="BAABFT010000015">
    <property type="protein sequence ID" value="GAA4335402.1"/>
    <property type="molecule type" value="Genomic_DNA"/>
</dbReference>
<dbReference type="SUPFAM" id="SSF56672">
    <property type="entry name" value="DNA/RNA polymerases"/>
    <property type="match status" value="1"/>
</dbReference>
<dbReference type="InterPro" id="IPR043502">
    <property type="entry name" value="DNA/RNA_pol_sf"/>
</dbReference>
<dbReference type="Proteomes" id="UP001500582">
    <property type="component" value="Unassembled WGS sequence"/>
</dbReference>
<evidence type="ECO:0000256" key="3">
    <source>
        <dbReference type="ARBA" id="ARBA00022723"/>
    </source>
</evidence>
<gene>
    <name evidence="9" type="ORF">GCM10023149_43380</name>
</gene>
<dbReference type="InterPro" id="IPR043128">
    <property type="entry name" value="Rev_trsase/Diguanyl_cyclase"/>
</dbReference>
<keyword evidence="6" id="KW-0051">Antiviral defense</keyword>
<keyword evidence="3" id="KW-0479">Metal-binding</keyword>
<keyword evidence="2" id="KW-0548">Nucleotidyltransferase</keyword>
<evidence type="ECO:0000256" key="1">
    <source>
        <dbReference type="ARBA" id="ARBA00022679"/>
    </source>
</evidence>
<dbReference type="Gene3D" id="3.30.70.270">
    <property type="match status" value="1"/>
</dbReference>
<keyword evidence="1" id="KW-0808">Transferase</keyword>
<sequence>MNGFAFINIQQSPDLYYKRYSQPKKKFGDPQINNDGTFRMREIIRPIYTLKMLQKELNSQLKELELPDCMYGGIEERNNLVNAFQHINNKYFFTIDLKKFFNNITNSHVHQTLVGRGLNWSDARTITNLTTYKGSLPQGAPTSTTLANLVFAPTVEFLEKFCKERNITFTVFVDDLTFSSSQCFRRHTPQILEALQKNGFFVNNNKIHYRENCCEITGIIIRRGKLFLPKEILSHQNKPGVKKYIAAVLKQYDLLKEASQLKKPE</sequence>
<evidence type="ECO:0000256" key="7">
    <source>
        <dbReference type="ARBA" id="ARBA00034120"/>
    </source>
</evidence>
<keyword evidence="4" id="KW-0460">Magnesium</keyword>
<dbReference type="PROSITE" id="PS50878">
    <property type="entry name" value="RT_POL"/>
    <property type="match status" value="1"/>
</dbReference>
<dbReference type="InterPro" id="IPR000477">
    <property type="entry name" value="RT_dom"/>
</dbReference>